<evidence type="ECO:0000313" key="10">
    <source>
        <dbReference type="EMBL" id="MBO8428859.1"/>
    </source>
</evidence>
<evidence type="ECO:0000256" key="2">
    <source>
        <dbReference type="ARBA" id="ARBA00009854"/>
    </source>
</evidence>
<keyword evidence="3" id="KW-0813">Transport</keyword>
<comment type="similarity">
    <text evidence="2">Belongs to the AAE transporter (TC 2.A.81) family.</text>
</comment>
<evidence type="ECO:0000256" key="7">
    <source>
        <dbReference type="ARBA" id="ARBA00023136"/>
    </source>
</evidence>
<feature type="transmembrane region" description="Helical" evidence="8">
    <location>
        <begin position="407"/>
        <end position="425"/>
    </location>
</feature>
<reference evidence="10" key="2">
    <citation type="journal article" date="2021" name="PeerJ">
        <title>Extensive microbial diversity within the chicken gut microbiome revealed by metagenomics and culture.</title>
        <authorList>
            <person name="Gilroy R."/>
            <person name="Ravi A."/>
            <person name="Getino M."/>
            <person name="Pursley I."/>
            <person name="Horton D.L."/>
            <person name="Alikhan N.F."/>
            <person name="Baker D."/>
            <person name="Gharbi K."/>
            <person name="Hall N."/>
            <person name="Watson M."/>
            <person name="Adriaenssens E.M."/>
            <person name="Foster-Nyarko E."/>
            <person name="Jarju S."/>
            <person name="Secka A."/>
            <person name="Antonio M."/>
            <person name="Oren A."/>
            <person name="Chaudhuri R.R."/>
            <person name="La Ragione R."/>
            <person name="Hildebrand F."/>
            <person name="Pallen M.J."/>
        </authorList>
    </citation>
    <scope>NUCLEOTIDE SEQUENCE</scope>
    <source>
        <strain evidence="10">15467</strain>
    </source>
</reference>
<dbReference type="PROSITE" id="PS51202">
    <property type="entry name" value="RCK_C"/>
    <property type="match status" value="2"/>
</dbReference>
<dbReference type="Proteomes" id="UP000823635">
    <property type="component" value="Unassembled WGS sequence"/>
</dbReference>
<feature type="transmembrane region" description="Helical" evidence="8">
    <location>
        <begin position="160"/>
        <end position="185"/>
    </location>
</feature>
<dbReference type="PANTHER" id="PTHR30445">
    <property type="entry name" value="K(+)_H(+) ANTIPORTER SUBUNIT KHTT"/>
    <property type="match status" value="1"/>
</dbReference>
<sequence>MSWFLQLVTGSGIAHSIFIIAITIAVGILLGKIKIGGISLGVTLILFTGIALSHFKILVDAAILDFVKEFGLILFVFSIGMQVGPGFFSSFKKGGVTMNLLATMIVLLGCATAIIIHFVTGEDLVVMTGILCGAVTNTPGLGAAQQTYSDVMGSANPDIALGYAMAYPLGVLGIIGSMVAIRYIFRIKLDRENYKIDQESAKAGGVTTKISVEVHNNAIFGKSIEQLHGLIEKSFVISRMYHSSGRIEIPTSQSVLSEGDKLLIITSSDSVEAITSFIGKSIDMTFDQWLDLDSQLIMKKVVITRSEINGKTLSELKVRSLFGVNITRVTRSGVDLVADGELELQIGDRVLVVGDESSVEGLARYFGNSLKRLREPHLITIFFGIAVGVLFGSIPFMLPGIPQPVKLGLAGGPLIIAILISRFGYKLGFITYTTQSANIMLREVGISLFLAAVGLGAGENFVETLLEGGYKWVGYGFMITVIPLLIVSVLARFIYKQNYFTIIGLIAGSTTDPPALAYSNSISASNYPAVAYATVYPLVMFLRVLTAQLIVLYAL</sequence>
<comment type="subcellular location">
    <subcellularLocation>
        <location evidence="1">Cell membrane</location>
        <topology evidence="1">Multi-pass membrane protein</topology>
    </subcellularLocation>
</comment>
<evidence type="ECO:0000256" key="4">
    <source>
        <dbReference type="ARBA" id="ARBA00022475"/>
    </source>
</evidence>
<reference evidence="10" key="1">
    <citation type="submission" date="2020-10" db="EMBL/GenBank/DDBJ databases">
        <authorList>
            <person name="Gilroy R."/>
        </authorList>
    </citation>
    <scope>NUCLEOTIDE SEQUENCE</scope>
    <source>
        <strain evidence="10">15467</strain>
    </source>
</reference>
<proteinExistence type="inferred from homology"/>
<feature type="transmembrane region" description="Helical" evidence="8">
    <location>
        <begin position="100"/>
        <end position="119"/>
    </location>
</feature>
<dbReference type="Pfam" id="PF02080">
    <property type="entry name" value="TrkA_C"/>
    <property type="match status" value="2"/>
</dbReference>
<dbReference type="EMBL" id="JADINB010000066">
    <property type="protein sequence ID" value="MBO8428859.1"/>
    <property type="molecule type" value="Genomic_DNA"/>
</dbReference>
<dbReference type="GO" id="GO:0005886">
    <property type="term" value="C:plasma membrane"/>
    <property type="evidence" value="ECO:0007669"/>
    <property type="project" value="UniProtKB-SubCell"/>
</dbReference>
<dbReference type="InterPro" id="IPR006037">
    <property type="entry name" value="RCK_C"/>
</dbReference>
<feature type="transmembrane region" description="Helical" evidence="8">
    <location>
        <begin position="472"/>
        <end position="491"/>
    </location>
</feature>
<comment type="caution">
    <text evidence="10">The sequence shown here is derived from an EMBL/GenBank/DDBJ whole genome shotgun (WGS) entry which is preliminary data.</text>
</comment>
<accession>A0A9D9DJM3</accession>
<dbReference type="PANTHER" id="PTHR30445:SF3">
    <property type="entry name" value="TRANSPORT PROTEIN YIDE-RELATED"/>
    <property type="match status" value="1"/>
</dbReference>
<evidence type="ECO:0000259" key="9">
    <source>
        <dbReference type="PROSITE" id="PS51202"/>
    </source>
</evidence>
<dbReference type="InterPro" id="IPR006512">
    <property type="entry name" value="YidE_YbjL"/>
</dbReference>
<evidence type="ECO:0000256" key="8">
    <source>
        <dbReference type="SAM" id="Phobius"/>
    </source>
</evidence>
<keyword evidence="4" id="KW-1003">Cell membrane</keyword>
<feature type="transmembrane region" description="Helical" evidence="8">
    <location>
        <begin position="378"/>
        <end position="401"/>
    </location>
</feature>
<dbReference type="Gene3D" id="3.30.70.1450">
    <property type="entry name" value="Regulator of K+ conductance, C-terminal domain"/>
    <property type="match status" value="2"/>
</dbReference>
<feature type="domain" description="RCK C-terminal" evidence="9">
    <location>
        <begin position="196"/>
        <end position="280"/>
    </location>
</feature>
<evidence type="ECO:0000256" key="5">
    <source>
        <dbReference type="ARBA" id="ARBA00022692"/>
    </source>
</evidence>
<feature type="transmembrane region" description="Helical" evidence="8">
    <location>
        <begin position="12"/>
        <end position="31"/>
    </location>
</feature>
<keyword evidence="6 8" id="KW-1133">Transmembrane helix</keyword>
<dbReference type="GO" id="GO:0008324">
    <property type="term" value="F:monoatomic cation transmembrane transporter activity"/>
    <property type="evidence" value="ECO:0007669"/>
    <property type="project" value="InterPro"/>
</dbReference>
<gene>
    <name evidence="10" type="ORF">IAC68_02865</name>
</gene>
<name>A0A9D9DJM3_9BACT</name>
<dbReference type="AlphaFoldDB" id="A0A9D9DJM3"/>
<feature type="domain" description="RCK C-terminal" evidence="9">
    <location>
        <begin position="283"/>
        <end position="368"/>
    </location>
</feature>
<protein>
    <submittedName>
        <fullName evidence="10">Transporter</fullName>
    </submittedName>
</protein>
<dbReference type="InterPro" id="IPR036721">
    <property type="entry name" value="RCK_C_sf"/>
</dbReference>
<dbReference type="NCBIfam" id="TIGR01625">
    <property type="entry name" value="YidE_YbjL_dupl"/>
    <property type="match status" value="2"/>
</dbReference>
<dbReference type="InterPro" id="IPR050144">
    <property type="entry name" value="AAE_transporter"/>
</dbReference>
<keyword evidence="7 8" id="KW-0472">Membrane</keyword>
<feature type="transmembrane region" description="Helical" evidence="8">
    <location>
        <begin position="70"/>
        <end position="88"/>
    </location>
</feature>
<evidence type="ECO:0000256" key="6">
    <source>
        <dbReference type="ARBA" id="ARBA00022989"/>
    </source>
</evidence>
<organism evidence="10 11">
    <name type="scientific">Candidatus Egerieousia excrementavium</name>
    <dbReference type="NCBI Taxonomy" id="2840778"/>
    <lineage>
        <taxon>Bacteria</taxon>
        <taxon>Pseudomonadati</taxon>
        <taxon>Bacteroidota</taxon>
        <taxon>Bacteroidia</taxon>
        <taxon>Bacteroidales</taxon>
        <taxon>Candidatus Egerieousia</taxon>
    </lineage>
</organism>
<evidence type="ECO:0000313" key="11">
    <source>
        <dbReference type="Proteomes" id="UP000823635"/>
    </source>
</evidence>
<dbReference type="NCBIfam" id="NF003007">
    <property type="entry name" value="PRK03818.1"/>
    <property type="match status" value="1"/>
</dbReference>
<feature type="transmembrane region" description="Helical" evidence="8">
    <location>
        <begin position="446"/>
        <end position="466"/>
    </location>
</feature>
<feature type="transmembrane region" description="Helical" evidence="8">
    <location>
        <begin position="38"/>
        <end position="58"/>
    </location>
</feature>
<evidence type="ECO:0000256" key="1">
    <source>
        <dbReference type="ARBA" id="ARBA00004651"/>
    </source>
</evidence>
<feature type="transmembrane region" description="Helical" evidence="8">
    <location>
        <begin position="530"/>
        <end position="554"/>
    </location>
</feature>
<dbReference type="GO" id="GO:0006813">
    <property type="term" value="P:potassium ion transport"/>
    <property type="evidence" value="ECO:0007669"/>
    <property type="project" value="InterPro"/>
</dbReference>
<dbReference type="SUPFAM" id="SSF116726">
    <property type="entry name" value="TrkA C-terminal domain-like"/>
    <property type="match status" value="2"/>
</dbReference>
<dbReference type="Pfam" id="PF06826">
    <property type="entry name" value="Asp-Al_Ex"/>
    <property type="match status" value="2"/>
</dbReference>
<evidence type="ECO:0000256" key="3">
    <source>
        <dbReference type="ARBA" id="ARBA00022448"/>
    </source>
</evidence>
<keyword evidence="5 8" id="KW-0812">Transmembrane</keyword>